<dbReference type="PANTHER" id="PTHR12258">
    <property type="entry name" value="JANUS-A/JANUS-B"/>
    <property type="match status" value="1"/>
</dbReference>
<dbReference type="GO" id="GO:0005829">
    <property type="term" value="C:cytosol"/>
    <property type="evidence" value="ECO:0007669"/>
    <property type="project" value="TreeGrafter"/>
</dbReference>
<proteinExistence type="inferred from homology"/>
<dbReference type="AlphaFoldDB" id="A0A0B1TCI2"/>
<keyword evidence="4" id="KW-0726">Sexual differentiation</keyword>
<evidence type="ECO:0000256" key="6">
    <source>
        <dbReference type="PIRSR" id="PIRSR607702-1"/>
    </source>
</evidence>
<gene>
    <name evidence="8" type="ORF">OESDEN_04812</name>
</gene>
<dbReference type="FunFam" id="3.50.20.20:FF:000002">
    <property type="entry name" value="Sex-regulated protein janus-B"/>
    <property type="match status" value="1"/>
</dbReference>
<evidence type="ECO:0000256" key="3">
    <source>
        <dbReference type="ARBA" id="ARBA00022782"/>
    </source>
</evidence>
<dbReference type="Proteomes" id="UP000053660">
    <property type="component" value="Unassembled WGS sequence"/>
</dbReference>
<name>A0A0B1TCI2_OESDE</name>
<accession>A0A0B1TCI2</accession>
<sequence>MPPADIPDVDIDPSGKFKYILAKCADSSGKQEKFIVRGYAKCEFHDDILKVAQEAAGSSCKLKCVGGGKIKHDAKGKDILVYGTSQGFGRADHARTVELLKRHYPGYHIASSNEE</sequence>
<reference evidence="8 9" key="1">
    <citation type="submission" date="2014-03" db="EMBL/GenBank/DDBJ databases">
        <title>Draft genome of the hookworm Oesophagostomum dentatum.</title>
        <authorList>
            <person name="Mitreva M."/>
        </authorList>
    </citation>
    <scope>NUCLEOTIDE SEQUENCE [LARGE SCALE GENOMIC DNA]</scope>
    <source>
        <strain evidence="8 9">OD-Hann</strain>
    </source>
</reference>
<evidence type="ECO:0000256" key="2">
    <source>
        <dbReference type="ARBA" id="ARBA00010971"/>
    </source>
</evidence>
<evidence type="ECO:0000256" key="5">
    <source>
        <dbReference type="ARBA" id="ARBA00068496"/>
    </source>
</evidence>
<feature type="binding site" evidence="7">
    <location>
        <position position="18"/>
    </location>
    <ligand>
        <name>substrate</name>
    </ligand>
</feature>
<dbReference type="SUPFAM" id="SSF143724">
    <property type="entry name" value="PHP14-like"/>
    <property type="match status" value="1"/>
</dbReference>
<comment type="similarity">
    <text evidence="2">Belongs to the janus family.</text>
</comment>
<evidence type="ECO:0000256" key="1">
    <source>
        <dbReference type="ARBA" id="ARBA00002508"/>
    </source>
</evidence>
<dbReference type="Pfam" id="PF05005">
    <property type="entry name" value="Ocnus"/>
    <property type="match status" value="1"/>
</dbReference>
<dbReference type="InterPro" id="IPR007702">
    <property type="entry name" value="Janus"/>
</dbReference>
<dbReference type="Gene3D" id="3.50.20.20">
    <property type="entry name" value="Janus/Ocnus"/>
    <property type="match status" value="1"/>
</dbReference>
<dbReference type="InterPro" id="IPR038596">
    <property type="entry name" value="Janus_sf"/>
</dbReference>
<dbReference type="OrthoDB" id="10249612at2759"/>
<dbReference type="GO" id="GO:0007548">
    <property type="term" value="P:sex differentiation"/>
    <property type="evidence" value="ECO:0007669"/>
    <property type="project" value="UniProtKB-KW"/>
</dbReference>
<feature type="active site" description="Proton acceptor" evidence="6">
    <location>
        <position position="45"/>
    </location>
</feature>
<comment type="function">
    <text evidence="1">JanA and janB regulate somatic sex differentiation.</text>
</comment>
<evidence type="ECO:0000313" key="8">
    <source>
        <dbReference type="EMBL" id="KHJ95248.1"/>
    </source>
</evidence>
<keyword evidence="3" id="KW-0221">Differentiation</keyword>
<dbReference type="GO" id="GO:0101006">
    <property type="term" value="F:protein histidine phosphatase activity"/>
    <property type="evidence" value="ECO:0007669"/>
    <property type="project" value="TreeGrafter"/>
</dbReference>
<protein>
    <recommendedName>
        <fullName evidence="5">Sex-regulated protein janus-B</fullName>
    </recommendedName>
</protein>
<dbReference type="EMBL" id="KN550027">
    <property type="protein sequence ID" value="KHJ95248.1"/>
    <property type="molecule type" value="Genomic_DNA"/>
</dbReference>
<keyword evidence="9" id="KW-1185">Reference proteome</keyword>
<organism evidence="8 9">
    <name type="scientific">Oesophagostomum dentatum</name>
    <name type="common">Nodular worm</name>
    <dbReference type="NCBI Taxonomy" id="61180"/>
    <lineage>
        <taxon>Eukaryota</taxon>
        <taxon>Metazoa</taxon>
        <taxon>Ecdysozoa</taxon>
        <taxon>Nematoda</taxon>
        <taxon>Chromadorea</taxon>
        <taxon>Rhabditida</taxon>
        <taxon>Rhabditina</taxon>
        <taxon>Rhabditomorpha</taxon>
        <taxon>Strongyloidea</taxon>
        <taxon>Strongylidae</taxon>
        <taxon>Oesophagostomum</taxon>
    </lineage>
</organism>
<dbReference type="GO" id="GO:0030154">
    <property type="term" value="P:cell differentiation"/>
    <property type="evidence" value="ECO:0007669"/>
    <property type="project" value="UniProtKB-KW"/>
</dbReference>
<evidence type="ECO:0000256" key="7">
    <source>
        <dbReference type="PIRSR" id="PIRSR607702-2"/>
    </source>
</evidence>
<dbReference type="PANTHER" id="PTHR12258:SF5">
    <property type="entry name" value="BCDNA.GH02250-RELATED"/>
    <property type="match status" value="1"/>
</dbReference>
<evidence type="ECO:0000256" key="4">
    <source>
        <dbReference type="ARBA" id="ARBA00022928"/>
    </source>
</evidence>
<evidence type="ECO:0000313" key="9">
    <source>
        <dbReference type="Proteomes" id="UP000053660"/>
    </source>
</evidence>